<feature type="transmembrane region" description="Helical" evidence="1">
    <location>
        <begin position="46"/>
        <end position="68"/>
    </location>
</feature>
<dbReference type="AlphaFoldDB" id="A0AA39Y287"/>
<evidence type="ECO:0000313" key="2">
    <source>
        <dbReference type="EMBL" id="KAK0644671.1"/>
    </source>
</evidence>
<gene>
    <name evidence="2" type="ORF">B0T16DRAFT_199822</name>
</gene>
<keyword evidence="1" id="KW-0812">Transmembrane</keyword>
<name>A0AA39Y287_9PEZI</name>
<keyword evidence="1" id="KW-1133">Transmembrane helix</keyword>
<accession>A0AA39Y287</accession>
<keyword evidence="1" id="KW-0472">Membrane</keyword>
<sequence length="176" mass="18776">MTRPRYPARAAVWRLVPHGLSVLACVGVIGTCSYAASLGIGYGPALAGRFFAGFWALAVDMMEIVGLADASRRVPRLSPLYLGILELFTVVLVVVLTTTTYALSGYPDDCKDIPITECDHPDLLRKGDRPVGISFVLAIIVAVFNSSRPSLPGLISQHFGGENDHGTNRSACSVTV</sequence>
<feature type="transmembrane region" description="Helical" evidence="1">
    <location>
        <begin position="131"/>
        <end position="147"/>
    </location>
</feature>
<evidence type="ECO:0000313" key="3">
    <source>
        <dbReference type="Proteomes" id="UP001174936"/>
    </source>
</evidence>
<evidence type="ECO:0000256" key="1">
    <source>
        <dbReference type="SAM" id="Phobius"/>
    </source>
</evidence>
<feature type="transmembrane region" description="Helical" evidence="1">
    <location>
        <begin position="20"/>
        <end position="40"/>
    </location>
</feature>
<organism evidence="2 3">
    <name type="scientific">Cercophora newfieldiana</name>
    <dbReference type="NCBI Taxonomy" id="92897"/>
    <lineage>
        <taxon>Eukaryota</taxon>
        <taxon>Fungi</taxon>
        <taxon>Dikarya</taxon>
        <taxon>Ascomycota</taxon>
        <taxon>Pezizomycotina</taxon>
        <taxon>Sordariomycetes</taxon>
        <taxon>Sordariomycetidae</taxon>
        <taxon>Sordariales</taxon>
        <taxon>Lasiosphaeriaceae</taxon>
        <taxon>Cercophora</taxon>
    </lineage>
</organism>
<keyword evidence="3" id="KW-1185">Reference proteome</keyword>
<dbReference type="Proteomes" id="UP001174936">
    <property type="component" value="Unassembled WGS sequence"/>
</dbReference>
<protein>
    <submittedName>
        <fullName evidence="2">Uncharacterized protein</fullName>
    </submittedName>
</protein>
<dbReference type="EMBL" id="JAULSV010000005">
    <property type="protein sequence ID" value="KAK0644671.1"/>
    <property type="molecule type" value="Genomic_DNA"/>
</dbReference>
<reference evidence="2" key="1">
    <citation type="submission" date="2023-06" db="EMBL/GenBank/DDBJ databases">
        <title>Genome-scale phylogeny and comparative genomics of the fungal order Sordariales.</title>
        <authorList>
            <consortium name="Lawrence Berkeley National Laboratory"/>
            <person name="Hensen N."/>
            <person name="Bonometti L."/>
            <person name="Westerberg I."/>
            <person name="Brannstrom I.O."/>
            <person name="Guillou S."/>
            <person name="Cros-Aarteil S."/>
            <person name="Calhoun S."/>
            <person name="Haridas S."/>
            <person name="Kuo A."/>
            <person name="Mondo S."/>
            <person name="Pangilinan J."/>
            <person name="Riley R."/>
            <person name="Labutti K."/>
            <person name="Andreopoulos B."/>
            <person name="Lipzen A."/>
            <person name="Chen C."/>
            <person name="Yanf M."/>
            <person name="Daum C."/>
            <person name="Ng V."/>
            <person name="Clum A."/>
            <person name="Steindorff A."/>
            <person name="Ohm R."/>
            <person name="Martin F."/>
            <person name="Silar P."/>
            <person name="Natvig D."/>
            <person name="Lalanne C."/>
            <person name="Gautier V."/>
            <person name="Ament-Velasquez S.L."/>
            <person name="Kruys A."/>
            <person name="Hutchinson M.I."/>
            <person name="Powell A.J."/>
            <person name="Barry K."/>
            <person name="Miller A.N."/>
            <person name="Grigoriev I.V."/>
            <person name="Debuchy R."/>
            <person name="Gladieux P."/>
            <person name="Thoren M.H."/>
            <person name="Johannesson H."/>
        </authorList>
    </citation>
    <scope>NUCLEOTIDE SEQUENCE</scope>
    <source>
        <strain evidence="2">SMH2532-1</strain>
    </source>
</reference>
<comment type="caution">
    <text evidence="2">The sequence shown here is derived from an EMBL/GenBank/DDBJ whole genome shotgun (WGS) entry which is preliminary data.</text>
</comment>
<dbReference type="PROSITE" id="PS51257">
    <property type="entry name" value="PROKAR_LIPOPROTEIN"/>
    <property type="match status" value="1"/>
</dbReference>
<proteinExistence type="predicted"/>
<feature type="transmembrane region" description="Helical" evidence="1">
    <location>
        <begin position="80"/>
        <end position="103"/>
    </location>
</feature>